<evidence type="ECO:0000256" key="1">
    <source>
        <dbReference type="ARBA" id="ARBA00022737"/>
    </source>
</evidence>
<evidence type="ECO:0000313" key="5">
    <source>
        <dbReference type="Proteomes" id="UP000313359"/>
    </source>
</evidence>
<evidence type="ECO:0000256" key="3">
    <source>
        <dbReference type="SAM" id="MobiDB-lite"/>
    </source>
</evidence>
<feature type="region of interest" description="Disordered" evidence="3">
    <location>
        <begin position="1"/>
        <end position="134"/>
    </location>
</feature>
<sequence length="134" mass="14263">MSASPDSRAPSEDKDEIDETAAEPSEAPKTDPQPKRKRGRPPGSKNKKTIAAEAAAAEAGSSAPPKRPRGRPPKRKSEEEHKAEGGEPSEPPPKKKRGRPPKNPRPEPTAGAGEASTSADPPKRKRGRPRKNSS</sequence>
<dbReference type="EMBL" id="ML122251">
    <property type="protein sequence ID" value="RPD66262.1"/>
    <property type="molecule type" value="Genomic_DNA"/>
</dbReference>
<reference evidence="4" key="1">
    <citation type="journal article" date="2018" name="Genome Biol. Evol.">
        <title>Genomics and development of Lentinus tigrinus, a white-rot wood-decaying mushroom with dimorphic fruiting bodies.</title>
        <authorList>
            <person name="Wu B."/>
            <person name="Xu Z."/>
            <person name="Knudson A."/>
            <person name="Carlson A."/>
            <person name="Chen N."/>
            <person name="Kovaka S."/>
            <person name="LaButti K."/>
            <person name="Lipzen A."/>
            <person name="Pennachio C."/>
            <person name="Riley R."/>
            <person name="Schakwitz W."/>
            <person name="Umezawa K."/>
            <person name="Ohm R.A."/>
            <person name="Grigoriev I.V."/>
            <person name="Nagy L.G."/>
            <person name="Gibbons J."/>
            <person name="Hibbett D."/>
        </authorList>
    </citation>
    <scope>NUCLEOTIDE SEQUENCE [LARGE SCALE GENOMIC DNA]</scope>
    <source>
        <strain evidence="4">ALCF2SS1-6</strain>
    </source>
</reference>
<protein>
    <submittedName>
        <fullName evidence="4">Uncharacterized protein</fullName>
    </submittedName>
</protein>
<dbReference type="Proteomes" id="UP000313359">
    <property type="component" value="Unassembled WGS sequence"/>
</dbReference>
<dbReference type="InterPro" id="IPR000116">
    <property type="entry name" value="HMGA"/>
</dbReference>
<dbReference type="InterPro" id="IPR017956">
    <property type="entry name" value="AT_hook_DNA-bd_motif"/>
</dbReference>
<evidence type="ECO:0000313" key="4">
    <source>
        <dbReference type="EMBL" id="RPD66262.1"/>
    </source>
</evidence>
<feature type="compositionally biased region" description="Basic and acidic residues" evidence="3">
    <location>
        <begin position="75"/>
        <end position="85"/>
    </location>
</feature>
<dbReference type="GO" id="GO:0006355">
    <property type="term" value="P:regulation of DNA-templated transcription"/>
    <property type="evidence" value="ECO:0007669"/>
    <property type="project" value="InterPro"/>
</dbReference>
<keyword evidence="2" id="KW-0238">DNA-binding</keyword>
<dbReference type="PRINTS" id="PR00929">
    <property type="entry name" value="ATHOOK"/>
</dbReference>
<feature type="compositionally biased region" description="Basic residues" evidence="3">
    <location>
        <begin position="123"/>
        <end position="134"/>
    </location>
</feature>
<name>A0A5C2SR04_9APHY</name>
<keyword evidence="5" id="KW-1185">Reference proteome</keyword>
<dbReference type="GO" id="GO:0005634">
    <property type="term" value="C:nucleus"/>
    <property type="evidence" value="ECO:0007669"/>
    <property type="project" value="InterPro"/>
</dbReference>
<dbReference type="SMART" id="SM00384">
    <property type="entry name" value="AT_hook"/>
    <property type="match status" value="4"/>
</dbReference>
<dbReference type="GO" id="GO:0000785">
    <property type="term" value="C:chromatin"/>
    <property type="evidence" value="ECO:0007669"/>
    <property type="project" value="InterPro"/>
</dbReference>
<proteinExistence type="predicted"/>
<accession>A0A5C2SR04</accession>
<dbReference type="Pfam" id="PF02178">
    <property type="entry name" value="AT_hook"/>
    <property type="match status" value="4"/>
</dbReference>
<dbReference type="STRING" id="1328759.A0A5C2SR04"/>
<evidence type="ECO:0000256" key="2">
    <source>
        <dbReference type="ARBA" id="ARBA00023125"/>
    </source>
</evidence>
<dbReference type="AlphaFoldDB" id="A0A5C2SR04"/>
<feature type="compositionally biased region" description="Basic residues" evidence="3">
    <location>
        <begin position="35"/>
        <end position="48"/>
    </location>
</feature>
<keyword evidence="1" id="KW-0677">Repeat</keyword>
<organism evidence="4 5">
    <name type="scientific">Lentinus tigrinus ALCF2SS1-6</name>
    <dbReference type="NCBI Taxonomy" id="1328759"/>
    <lineage>
        <taxon>Eukaryota</taxon>
        <taxon>Fungi</taxon>
        <taxon>Dikarya</taxon>
        <taxon>Basidiomycota</taxon>
        <taxon>Agaricomycotina</taxon>
        <taxon>Agaricomycetes</taxon>
        <taxon>Polyporales</taxon>
        <taxon>Polyporaceae</taxon>
        <taxon>Lentinus</taxon>
    </lineage>
</organism>
<gene>
    <name evidence="4" type="ORF">L227DRAFT_606380</name>
</gene>
<dbReference type="GO" id="GO:0003677">
    <property type="term" value="F:DNA binding"/>
    <property type="evidence" value="ECO:0007669"/>
    <property type="project" value="UniProtKB-KW"/>
</dbReference>
<dbReference type="PRINTS" id="PR00930">
    <property type="entry name" value="HIGHMOBLTYIY"/>
</dbReference>